<protein>
    <submittedName>
        <fullName evidence="3">Uncharacterized protein</fullName>
    </submittedName>
</protein>
<keyword evidence="2" id="KW-1133">Transmembrane helix</keyword>
<feature type="region of interest" description="Disordered" evidence="1">
    <location>
        <begin position="172"/>
        <end position="205"/>
    </location>
</feature>
<reference evidence="3 4" key="1">
    <citation type="submission" date="2024-09" db="EMBL/GenBank/DDBJ databases">
        <title>Rethinking Asexuality: The Enigmatic Case of Functional Sexual Genes in Lepraria (Stereocaulaceae).</title>
        <authorList>
            <person name="Doellman M."/>
            <person name="Sun Y."/>
            <person name="Barcenas-Pena A."/>
            <person name="Lumbsch H.T."/>
            <person name="Grewe F."/>
        </authorList>
    </citation>
    <scope>NUCLEOTIDE SEQUENCE [LARGE SCALE GENOMIC DNA]</scope>
    <source>
        <strain evidence="3 4">Mercado 3170</strain>
    </source>
</reference>
<accession>A0ABR3ZWJ3</accession>
<keyword evidence="2" id="KW-0472">Membrane</keyword>
<keyword evidence="4" id="KW-1185">Reference proteome</keyword>
<sequence length="458" mass="48357">MSGPLSAPLLTTITSAGTTSIFALTVVTSSINGAPTAITQTVATEASNTTDNLSASNASVLSSNSAAGASSVSAQSASSRSAADRSSSTNVASAATELAPISTSVTSITESSRTSTSSNSSAPYSSAPAAIHASSDNRLANGTVAGIVIGIALGLALVTFLATFMCMRRRSGSATKGKGGALDTDGVGQRYQDSESKGPSVTETPSGLASFDSFLPQSADDKTVHTHVKTMLDQIELHVENFYQNASSSSTRLADAELAIFNSPYLPNSLATLLPQTNNQVPLIKHALAYIATSCISTNASPDWSLLPKDFVLLPSTIRAANSTRSTKPEFSKSMSRWRVLTAYLRPNPSDDTSYIAQRDHHINEMVRKFSTAFAPWQKSKYKDEDRKRSLSAILKDAAGLGIWMFSQPSDLQFQWSKSSELGSNMLAVAPALVKLTDERGQSLREPQVVIRLATQNV</sequence>
<comment type="caution">
    <text evidence="3">The sequence shown here is derived from an EMBL/GenBank/DDBJ whole genome shotgun (WGS) entry which is preliminary data.</text>
</comment>
<dbReference type="Proteomes" id="UP001590950">
    <property type="component" value="Unassembled WGS sequence"/>
</dbReference>
<dbReference type="EMBL" id="JBEFKJ010000044">
    <property type="protein sequence ID" value="KAL2037110.1"/>
    <property type="molecule type" value="Genomic_DNA"/>
</dbReference>
<feature type="region of interest" description="Disordered" evidence="1">
    <location>
        <begin position="103"/>
        <end position="128"/>
    </location>
</feature>
<evidence type="ECO:0000313" key="3">
    <source>
        <dbReference type="EMBL" id="KAL2037110.1"/>
    </source>
</evidence>
<name>A0ABR3ZWJ3_9LECA</name>
<organism evidence="3 4">
    <name type="scientific">Stereocaulon virgatum</name>
    <dbReference type="NCBI Taxonomy" id="373712"/>
    <lineage>
        <taxon>Eukaryota</taxon>
        <taxon>Fungi</taxon>
        <taxon>Dikarya</taxon>
        <taxon>Ascomycota</taxon>
        <taxon>Pezizomycotina</taxon>
        <taxon>Lecanoromycetes</taxon>
        <taxon>OSLEUM clade</taxon>
        <taxon>Lecanoromycetidae</taxon>
        <taxon>Lecanorales</taxon>
        <taxon>Lecanorineae</taxon>
        <taxon>Stereocaulaceae</taxon>
        <taxon>Stereocaulon</taxon>
    </lineage>
</organism>
<evidence type="ECO:0000256" key="1">
    <source>
        <dbReference type="SAM" id="MobiDB-lite"/>
    </source>
</evidence>
<evidence type="ECO:0000256" key="2">
    <source>
        <dbReference type="SAM" id="Phobius"/>
    </source>
</evidence>
<proteinExistence type="predicted"/>
<gene>
    <name evidence="3" type="ORF">N7G274_010106</name>
</gene>
<keyword evidence="2" id="KW-0812">Transmembrane</keyword>
<feature type="transmembrane region" description="Helical" evidence="2">
    <location>
        <begin position="144"/>
        <end position="166"/>
    </location>
</feature>
<evidence type="ECO:0000313" key="4">
    <source>
        <dbReference type="Proteomes" id="UP001590950"/>
    </source>
</evidence>